<dbReference type="SMART" id="SM01329">
    <property type="entry name" value="Iso_dh"/>
    <property type="match status" value="1"/>
</dbReference>
<dbReference type="Gene3D" id="3.40.718.10">
    <property type="entry name" value="Isopropylmalate Dehydrogenase"/>
    <property type="match status" value="1"/>
</dbReference>
<dbReference type="SUPFAM" id="SSF53659">
    <property type="entry name" value="Isocitrate/Isopropylmalate dehydrogenase-like"/>
    <property type="match status" value="1"/>
</dbReference>
<feature type="domain" description="Isopropylmalate dehydrogenase-like" evidence="3">
    <location>
        <begin position="4"/>
        <end position="351"/>
    </location>
</feature>
<dbReference type="GO" id="GO:0004449">
    <property type="term" value="F:isocitrate dehydrogenase (NAD+) activity"/>
    <property type="evidence" value="ECO:0007669"/>
    <property type="project" value="TreeGrafter"/>
</dbReference>
<dbReference type="GO" id="GO:0000287">
    <property type="term" value="F:magnesium ion binding"/>
    <property type="evidence" value="ECO:0007669"/>
    <property type="project" value="InterPro"/>
</dbReference>
<dbReference type="STRING" id="1802164.A3H51_02610"/>
<dbReference type="PROSITE" id="PS00470">
    <property type="entry name" value="IDH_IMDH"/>
    <property type="match status" value="1"/>
</dbReference>
<comment type="similarity">
    <text evidence="1">Belongs to the isocitrate and isopropylmalate dehydrogenases family.</text>
</comment>
<evidence type="ECO:0000256" key="1">
    <source>
        <dbReference type="ARBA" id="ARBA00007769"/>
    </source>
</evidence>
<evidence type="ECO:0000313" key="4">
    <source>
        <dbReference type="EMBL" id="OGZ61695.1"/>
    </source>
</evidence>
<dbReference type="GO" id="GO:0051287">
    <property type="term" value="F:NAD binding"/>
    <property type="evidence" value="ECO:0007669"/>
    <property type="project" value="InterPro"/>
</dbReference>
<comment type="caution">
    <text evidence="4">The sequence shown here is derived from an EMBL/GenBank/DDBJ whole genome shotgun (WGS) entry which is preliminary data.</text>
</comment>
<dbReference type="PANTHER" id="PTHR11835">
    <property type="entry name" value="DECARBOXYLATING DEHYDROGENASES-ISOCITRATE, ISOPROPYLMALATE, TARTRATE"/>
    <property type="match status" value="1"/>
</dbReference>
<sequence length="355" mass="38765">MSHKITLIPGEGIGPEIIKVAVDVLDAAGADIEWDIYEDSQNVTGIVESIKKNAVALKGPIATPIGDGYRSVNVRLRKELDTYANIRPVKSFDGVHTPFKNVDIVTIRENLEDLYAGIEFKEGEEETQDLIDYIASIGNAKQPRIAVPRIGDDSGISIKSVSITASEHIAYFAFEYAQKYNRKKITAIHKANIIKFTDGLFLETARRIAQKYPEIEFEDIIVDAAAMGLVRNPQEFDVLLCPNLYGDILSDLCAGLVGGLGVAPSANMGEKYAIFEAVHGTAPAIAGQNKANPTALLLSAVMMLEYLEEQKIAQNIRHAVEKVIKKGKEVTSDLRLDKKVGVGTQEMGKAILNNL</sequence>
<dbReference type="InterPro" id="IPR024084">
    <property type="entry name" value="IsoPropMal-DH-like_dom"/>
</dbReference>
<dbReference type="AlphaFoldDB" id="A0A1G2HGQ7"/>
<dbReference type="GO" id="GO:0006102">
    <property type="term" value="P:isocitrate metabolic process"/>
    <property type="evidence" value="ECO:0007669"/>
    <property type="project" value="TreeGrafter"/>
</dbReference>
<dbReference type="EMBL" id="MHOJ01000038">
    <property type="protein sequence ID" value="OGZ61695.1"/>
    <property type="molecule type" value="Genomic_DNA"/>
</dbReference>
<proteinExistence type="inferred from homology"/>
<reference evidence="4 5" key="1">
    <citation type="journal article" date="2016" name="Nat. Commun.">
        <title>Thousands of microbial genomes shed light on interconnected biogeochemical processes in an aquifer system.</title>
        <authorList>
            <person name="Anantharaman K."/>
            <person name="Brown C.T."/>
            <person name="Hug L.A."/>
            <person name="Sharon I."/>
            <person name="Castelle C.J."/>
            <person name="Probst A.J."/>
            <person name="Thomas B.C."/>
            <person name="Singh A."/>
            <person name="Wilkins M.J."/>
            <person name="Karaoz U."/>
            <person name="Brodie E.L."/>
            <person name="Williams K.H."/>
            <person name="Hubbard S.S."/>
            <person name="Banfield J.F."/>
        </authorList>
    </citation>
    <scope>NUCLEOTIDE SEQUENCE [LARGE SCALE GENOMIC DNA]</scope>
</reference>
<evidence type="ECO:0000313" key="5">
    <source>
        <dbReference type="Proteomes" id="UP000178509"/>
    </source>
</evidence>
<evidence type="ECO:0000256" key="2">
    <source>
        <dbReference type="ARBA" id="ARBA00023002"/>
    </source>
</evidence>
<name>A0A1G2HGQ7_9BACT</name>
<organism evidence="4 5">
    <name type="scientific">Candidatus Spechtbacteria bacterium RIFCSPLOWO2_02_FULL_38_8</name>
    <dbReference type="NCBI Taxonomy" id="1802164"/>
    <lineage>
        <taxon>Bacteria</taxon>
        <taxon>Candidatus Spechtiibacteriota</taxon>
    </lineage>
</organism>
<gene>
    <name evidence="4" type="ORF">A3H51_02610</name>
</gene>
<protein>
    <submittedName>
        <fullName evidence="4">Isocitrate dehydrogenase</fullName>
    </submittedName>
</protein>
<evidence type="ECO:0000259" key="3">
    <source>
        <dbReference type="SMART" id="SM01329"/>
    </source>
</evidence>
<dbReference type="Pfam" id="PF00180">
    <property type="entry name" value="Iso_dh"/>
    <property type="match status" value="1"/>
</dbReference>
<dbReference type="Proteomes" id="UP000178509">
    <property type="component" value="Unassembled WGS sequence"/>
</dbReference>
<keyword evidence="2" id="KW-0560">Oxidoreductase</keyword>
<dbReference type="InterPro" id="IPR019818">
    <property type="entry name" value="IsoCit/isopropylmalate_DH_CS"/>
</dbReference>
<accession>A0A1G2HGQ7</accession>
<dbReference type="PANTHER" id="PTHR11835:SF34">
    <property type="entry name" value="ISOCITRATE DEHYDROGENASE [NAD] SUBUNIT ALPHA, MITOCHONDRIAL"/>
    <property type="match status" value="1"/>
</dbReference>
<dbReference type="GO" id="GO:0006099">
    <property type="term" value="P:tricarboxylic acid cycle"/>
    <property type="evidence" value="ECO:0007669"/>
    <property type="project" value="TreeGrafter"/>
</dbReference>